<dbReference type="SUPFAM" id="SSF56672">
    <property type="entry name" value="DNA/RNA polymerases"/>
    <property type="match status" value="1"/>
</dbReference>
<protein>
    <recommendedName>
        <fullName evidence="2">Reverse transcriptase domain-containing protein</fullName>
    </recommendedName>
</protein>
<feature type="domain" description="Reverse transcriptase" evidence="2">
    <location>
        <begin position="55"/>
        <end position="304"/>
    </location>
</feature>
<dbReference type="EMBL" id="SWDX01000007">
    <property type="protein sequence ID" value="TKC58534.1"/>
    <property type="molecule type" value="Genomic_DNA"/>
</dbReference>
<comment type="caution">
    <text evidence="3">The sequence shown here is derived from an EMBL/GenBank/DDBJ whole genome shotgun (WGS) entry which is preliminary data.</text>
</comment>
<evidence type="ECO:0000259" key="2">
    <source>
        <dbReference type="PROSITE" id="PS50878"/>
    </source>
</evidence>
<reference evidence="3 4" key="1">
    <citation type="submission" date="2019-04" db="EMBL/GenBank/DDBJ databases">
        <title>Pedobacter sp. RP-1-16 sp. nov., isolated from Arctic soil.</title>
        <authorList>
            <person name="Dahal R.H."/>
            <person name="Kim D.-U."/>
        </authorList>
    </citation>
    <scope>NUCLEOTIDE SEQUENCE [LARGE SCALE GENOMIC DNA]</scope>
    <source>
        <strain evidence="3 4">RP-1-16</strain>
    </source>
</reference>
<dbReference type="PROSITE" id="PS50878">
    <property type="entry name" value="RT_POL"/>
    <property type="match status" value="1"/>
</dbReference>
<dbReference type="RefSeq" id="WP_136881253.1">
    <property type="nucleotide sequence ID" value="NZ_SWDX01000007.1"/>
</dbReference>
<name>A0A4U1G5D3_9SPHI</name>
<dbReference type="InterPro" id="IPR051083">
    <property type="entry name" value="GrpII_Intron_Splice-Mob/Def"/>
</dbReference>
<dbReference type="PANTHER" id="PTHR34047:SF8">
    <property type="entry name" value="PROTEIN YKFC"/>
    <property type="match status" value="1"/>
</dbReference>
<evidence type="ECO:0000256" key="1">
    <source>
        <dbReference type="ARBA" id="ARBA00034120"/>
    </source>
</evidence>
<dbReference type="Proteomes" id="UP000309594">
    <property type="component" value="Unassembled WGS sequence"/>
</dbReference>
<evidence type="ECO:0000313" key="4">
    <source>
        <dbReference type="Proteomes" id="UP000309594"/>
    </source>
</evidence>
<evidence type="ECO:0000313" key="3">
    <source>
        <dbReference type="EMBL" id="TKC58534.1"/>
    </source>
</evidence>
<dbReference type="InterPro" id="IPR000477">
    <property type="entry name" value="RT_dom"/>
</dbReference>
<comment type="similarity">
    <text evidence="1">Belongs to the bacterial reverse transcriptase family.</text>
</comment>
<gene>
    <name evidence="3" type="ORF">FBD94_18130</name>
</gene>
<dbReference type="CDD" id="cd01651">
    <property type="entry name" value="RT_G2_intron"/>
    <property type="match status" value="1"/>
</dbReference>
<accession>A0A4U1G5D3</accession>
<proteinExistence type="inferred from homology"/>
<organism evidence="3 4">
    <name type="scientific">Pedobacter hiemivivus</name>
    <dbReference type="NCBI Taxonomy" id="2530454"/>
    <lineage>
        <taxon>Bacteria</taxon>
        <taxon>Pseudomonadati</taxon>
        <taxon>Bacteroidota</taxon>
        <taxon>Sphingobacteriia</taxon>
        <taxon>Sphingobacteriales</taxon>
        <taxon>Sphingobacteriaceae</taxon>
        <taxon>Pedobacter</taxon>
    </lineage>
</organism>
<sequence length="437" mass="50679">MAKTRKYRLITQIANPAYLRRAWVKLNKSNKDSRGVSEETIADFSNSLESNLLIISAELKTRKYEFQSVRPVLVSKGVKDEFRPLRLADIRDRLVQKALAMKLEELLAIKYQLDNDCSFGYRPDKNVEDAVKKMVEYYKQGYHVILEADIKKFFDNVNRKNLLKKIFGELPDKTINTLLGKALAQSVGDLSNYDERHHHYFKDSMQGIPQGNALSPLLANIYLADFDQRMIQENFKLIRYADDFIVMCKDRNEAHRALSVAREEIHNKLGLELHPLPSPINALGSKTRIVNPIRDSFSFLSIRFDGKNIWVDPKKVAALITAINEVTDLSTYKNDQKYQGLITIFRRLKNLLEGWLSAFKYVDVDRDFREIDDHIDYKLTMTLLKMNFKLKSSNLRSKNLKSVRDEVQILLPDQRLNTGVPTCEKFVKSLKREVIKI</sequence>
<dbReference type="InterPro" id="IPR043502">
    <property type="entry name" value="DNA/RNA_pol_sf"/>
</dbReference>
<dbReference type="PANTHER" id="PTHR34047">
    <property type="entry name" value="NUCLEAR INTRON MATURASE 1, MITOCHONDRIAL-RELATED"/>
    <property type="match status" value="1"/>
</dbReference>
<dbReference type="Pfam" id="PF00078">
    <property type="entry name" value="RVT_1"/>
    <property type="match status" value="1"/>
</dbReference>
<dbReference type="AlphaFoldDB" id="A0A4U1G5D3"/>